<dbReference type="Pfam" id="PF09286">
    <property type="entry name" value="Pro-kuma_activ"/>
    <property type="match status" value="1"/>
</dbReference>
<dbReference type="CDD" id="cd11377">
    <property type="entry name" value="Pro-peptidase_S53"/>
    <property type="match status" value="1"/>
</dbReference>
<keyword evidence="9" id="KW-0732">Signal</keyword>
<dbReference type="Pfam" id="PF05378">
    <property type="entry name" value="Hydant_A_N"/>
    <property type="match status" value="1"/>
</dbReference>
<feature type="domain" description="Peptidase S53" evidence="17">
    <location>
        <begin position="1470"/>
        <end position="1861"/>
    </location>
</feature>
<evidence type="ECO:0000256" key="8">
    <source>
        <dbReference type="ARBA" id="ARBA00022723"/>
    </source>
</evidence>
<evidence type="ECO:0000256" key="12">
    <source>
        <dbReference type="ARBA" id="ARBA00022837"/>
    </source>
</evidence>
<dbReference type="CDD" id="cd04056">
    <property type="entry name" value="Peptidases_S53"/>
    <property type="match status" value="1"/>
</dbReference>
<dbReference type="SUPFAM" id="SSF54897">
    <property type="entry name" value="Protease propeptides/inhibitors"/>
    <property type="match status" value="1"/>
</dbReference>
<dbReference type="InterPro" id="IPR002821">
    <property type="entry name" value="Hydantoinase_A"/>
</dbReference>
<feature type="binding site" evidence="16">
    <location>
        <position position="1807"/>
    </location>
    <ligand>
        <name>Ca(2+)</name>
        <dbReference type="ChEBI" id="CHEBI:29108"/>
    </ligand>
</feature>
<feature type="active site" description="Charge relay system" evidence="16">
    <location>
        <position position="1550"/>
    </location>
</feature>
<feature type="active site" description="Charge relay system" evidence="16">
    <location>
        <position position="1764"/>
    </location>
</feature>
<dbReference type="GO" id="GO:0046872">
    <property type="term" value="F:metal ion binding"/>
    <property type="evidence" value="ECO:0007669"/>
    <property type="project" value="UniProtKB-UniRule"/>
</dbReference>
<evidence type="ECO:0000256" key="2">
    <source>
        <dbReference type="ARBA" id="ARBA00002451"/>
    </source>
</evidence>
<evidence type="ECO:0000259" key="17">
    <source>
        <dbReference type="PROSITE" id="PS51695"/>
    </source>
</evidence>
<dbReference type="InterPro" id="IPR003692">
    <property type="entry name" value="Hydantoinase_B"/>
</dbReference>
<comment type="function">
    <text evidence="2">Secreted tripeptidyl-peptidase which degrades proteins at acidic pHs and is involved in virulence.</text>
</comment>
<evidence type="ECO:0000256" key="16">
    <source>
        <dbReference type="PROSITE-ProRule" id="PRU01032"/>
    </source>
</evidence>
<keyword evidence="10 16" id="KW-0378">Hydrolase</keyword>
<evidence type="ECO:0000256" key="13">
    <source>
        <dbReference type="ARBA" id="ARBA00023026"/>
    </source>
</evidence>
<comment type="similarity">
    <text evidence="4">Belongs to the oxoprolinase family.</text>
</comment>
<dbReference type="OrthoDB" id="5404895at2759"/>
<name>A0A4U0XT22_9PEZI</name>
<dbReference type="GO" id="GO:0006749">
    <property type="term" value="P:glutathione metabolic process"/>
    <property type="evidence" value="ECO:0007669"/>
    <property type="project" value="TreeGrafter"/>
</dbReference>
<dbReference type="GO" id="GO:0004252">
    <property type="term" value="F:serine-type endopeptidase activity"/>
    <property type="evidence" value="ECO:0007669"/>
    <property type="project" value="UniProtKB-UniRule"/>
</dbReference>
<dbReference type="Pfam" id="PF02538">
    <property type="entry name" value="Hydantoinase_B"/>
    <property type="match status" value="1"/>
</dbReference>
<accession>A0A4U0XT22</accession>
<dbReference type="InterPro" id="IPR030400">
    <property type="entry name" value="Sedolisin_dom"/>
</dbReference>
<gene>
    <name evidence="18" type="ORF">B0A55_02819</name>
</gene>
<evidence type="ECO:0000256" key="7">
    <source>
        <dbReference type="ARBA" id="ARBA00022670"/>
    </source>
</evidence>
<comment type="caution">
    <text evidence="18">The sequence shown here is derived from an EMBL/GenBank/DDBJ whole genome shotgun (WGS) entry which is preliminary data.</text>
</comment>
<reference evidence="18 19" key="1">
    <citation type="submission" date="2017-03" db="EMBL/GenBank/DDBJ databases">
        <title>Genomes of endolithic fungi from Antarctica.</title>
        <authorList>
            <person name="Coleine C."/>
            <person name="Masonjones S."/>
            <person name="Stajich J.E."/>
        </authorList>
    </citation>
    <scope>NUCLEOTIDE SEQUENCE [LARGE SCALE GENOMIC DNA]</scope>
    <source>
        <strain evidence="18 19">CCFEE 5184</strain>
    </source>
</reference>
<evidence type="ECO:0000256" key="1">
    <source>
        <dbReference type="ARBA" id="ARBA00001910"/>
    </source>
</evidence>
<evidence type="ECO:0000313" key="19">
    <source>
        <dbReference type="Proteomes" id="UP000309340"/>
    </source>
</evidence>
<evidence type="ECO:0000256" key="9">
    <source>
        <dbReference type="ARBA" id="ARBA00022729"/>
    </source>
</evidence>
<evidence type="ECO:0000256" key="10">
    <source>
        <dbReference type="ARBA" id="ARBA00022801"/>
    </source>
</evidence>
<keyword evidence="11 16" id="KW-0720">Serine protease</keyword>
<evidence type="ECO:0000256" key="6">
    <source>
        <dbReference type="ARBA" id="ARBA00022525"/>
    </source>
</evidence>
<comment type="catalytic activity">
    <reaction evidence="1">
        <text>Release of an N-terminal tripeptide from a polypeptide.</text>
        <dbReference type="EC" id="3.4.14.10"/>
    </reaction>
</comment>
<evidence type="ECO:0000256" key="3">
    <source>
        <dbReference type="ARBA" id="ARBA00004239"/>
    </source>
</evidence>
<dbReference type="InterPro" id="IPR008040">
    <property type="entry name" value="Hydant_A_N"/>
</dbReference>
<organism evidence="18 19">
    <name type="scientific">Friedmanniomyces simplex</name>
    <dbReference type="NCBI Taxonomy" id="329884"/>
    <lineage>
        <taxon>Eukaryota</taxon>
        <taxon>Fungi</taxon>
        <taxon>Dikarya</taxon>
        <taxon>Ascomycota</taxon>
        <taxon>Pezizomycotina</taxon>
        <taxon>Dothideomycetes</taxon>
        <taxon>Dothideomycetidae</taxon>
        <taxon>Mycosphaerellales</taxon>
        <taxon>Teratosphaeriaceae</taxon>
        <taxon>Friedmanniomyces</taxon>
    </lineage>
</organism>
<keyword evidence="19" id="KW-1185">Reference proteome</keyword>
<dbReference type="InterPro" id="IPR045079">
    <property type="entry name" value="Oxoprolinase-like"/>
</dbReference>
<feature type="active site" description="Charge relay system" evidence="16">
    <location>
        <position position="1554"/>
    </location>
</feature>
<dbReference type="STRING" id="329884.A0A4U0XT22"/>
<keyword evidence="14" id="KW-0865">Zymogen</keyword>
<comment type="subcellular location">
    <subcellularLocation>
        <location evidence="3">Secreted</location>
        <location evidence="3">Extracellular space</location>
    </subcellularLocation>
</comment>
<dbReference type="InterPro" id="IPR023828">
    <property type="entry name" value="Peptidase_S8_Ser-AS"/>
</dbReference>
<evidence type="ECO:0000256" key="14">
    <source>
        <dbReference type="ARBA" id="ARBA00023145"/>
    </source>
</evidence>
<feature type="binding site" evidence="16">
    <location>
        <position position="1841"/>
    </location>
    <ligand>
        <name>Ca(2+)</name>
        <dbReference type="ChEBI" id="CHEBI:29108"/>
    </ligand>
</feature>
<dbReference type="PROSITE" id="PS51695">
    <property type="entry name" value="SEDOLISIN"/>
    <property type="match status" value="1"/>
</dbReference>
<keyword evidence="15" id="KW-0325">Glycoprotein</keyword>
<dbReference type="EMBL" id="NAJQ01000110">
    <property type="protein sequence ID" value="TKA78543.1"/>
    <property type="molecule type" value="Genomic_DNA"/>
</dbReference>
<dbReference type="PANTHER" id="PTHR11365:SF23">
    <property type="entry name" value="HYPOTHETICAL 5-OXOPROLINASE (EUROFUNG)-RELATED"/>
    <property type="match status" value="1"/>
</dbReference>
<dbReference type="PANTHER" id="PTHR11365">
    <property type="entry name" value="5-OXOPROLINASE RELATED"/>
    <property type="match status" value="1"/>
</dbReference>
<dbReference type="InterPro" id="IPR036852">
    <property type="entry name" value="Peptidase_S8/S53_dom_sf"/>
</dbReference>
<dbReference type="EC" id="3.4.14.10" evidence="5"/>
<evidence type="ECO:0000313" key="18">
    <source>
        <dbReference type="EMBL" id="TKA78543.1"/>
    </source>
</evidence>
<dbReference type="GO" id="GO:0005829">
    <property type="term" value="C:cytosol"/>
    <property type="evidence" value="ECO:0007669"/>
    <property type="project" value="TreeGrafter"/>
</dbReference>
<evidence type="ECO:0000256" key="15">
    <source>
        <dbReference type="ARBA" id="ARBA00023180"/>
    </source>
</evidence>
<evidence type="ECO:0000256" key="5">
    <source>
        <dbReference type="ARBA" id="ARBA00012462"/>
    </source>
</evidence>
<dbReference type="InterPro" id="IPR049517">
    <property type="entry name" value="ACX-like_C"/>
</dbReference>
<protein>
    <recommendedName>
        <fullName evidence="5">tripeptidyl-peptidase II</fullName>
        <ecNumber evidence="5">3.4.14.10</ecNumber>
    </recommendedName>
</protein>
<comment type="cofactor">
    <cofactor evidence="16">
        <name>Ca(2+)</name>
        <dbReference type="ChEBI" id="CHEBI:29108"/>
    </cofactor>
    <text evidence="16">Binds 1 Ca(2+) ion per subunit.</text>
</comment>
<dbReference type="SUPFAM" id="SSF52743">
    <property type="entry name" value="Subtilisin-like"/>
    <property type="match status" value="1"/>
</dbReference>
<keyword evidence="7 16" id="KW-0645">Protease</keyword>
<dbReference type="PROSITE" id="PS00138">
    <property type="entry name" value="SUBTILASE_SER"/>
    <property type="match status" value="1"/>
</dbReference>
<evidence type="ECO:0000256" key="4">
    <source>
        <dbReference type="ARBA" id="ARBA00010403"/>
    </source>
</evidence>
<keyword evidence="13" id="KW-0843">Virulence</keyword>
<dbReference type="GO" id="GO:0017168">
    <property type="term" value="F:5-oxoprolinase (ATP-hydrolyzing) activity"/>
    <property type="evidence" value="ECO:0007669"/>
    <property type="project" value="TreeGrafter"/>
</dbReference>
<dbReference type="InterPro" id="IPR015366">
    <property type="entry name" value="S53_propep"/>
</dbReference>
<feature type="binding site" evidence="16">
    <location>
        <position position="1839"/>
    </location>
    <ligand>
        <name>Ca(2+)</name>
        <dbReference type="ChEBI" id="CHEBI:29108"/>
    </ligand>
</feature>
<proteinExistence type="inferred from homology"/>
<dbReference type="Pfam" id="PF01968">
    <property type="entry name" value="Hydantoinase_A"/>
    <property type="match status" value="1"/>
</dbReference>
<keyword evidence="12 16" id="KW-0106">Calcium</keyword>
<dbReference type="SMART" id="SM00944">
    <property type="entry name" value="Pro-kuma_activ"/>
    <property type="match status" value="1"/>
</dbReference>
<dbReference type="GO" id="GO:0005576">
    <property type="term" value="C:extracellular region"/>
    <property type="evidence" value="ECO:0007669"/>
    <property type="project" value="UniProtKB-SubCell"/>
</dbReference>
<feature type="binding site" evidence="16">
    <location>
        <position position="1806"/>
    </location>
    <ligand>
        <name>Ca(2+)</name>
        <dbReference type="ChEBI" id="CHEBI:29108"/>
    </ligand>
</feature>
<sequence>MSSTTSTTDSYRLGVDVGGTFTDACAFSPKGRIFRAKVPSTPHDQSIGVKNSIDKIRAIIEVEEGFTGKFSALHHGSTVATNALLEGKGVPAALIVTEGHKDVLVARRSQIPGGLASWIQWDPPAPIIPLDRTLQCSERIGVDGEEVKPVDKEGLRKQLLTMKGKVKAVTVSLLNSWVSGEHERQVAELVREVLPDVEVSLSHEVLPELGEYERTVTAATNSVVKPEVKRYLMGLQEKLKDETSVVRILKSDGGLTDLGLAGETPVNILMSGPAGGVRGITSIIANATEHKNLITLDMGGTSTDVALIANSQPSLRRETVVGDITVRSPSVDVRTIGAGGGSLAFFEPLTNTLRVGPESSGANPGPACYGRGGTQATVTDASLVLGYLPETLLGGDFKLDISAARGAVEKLAKQMGKTMLEAAEAIIDLANEAIYGALRLVSVERGHNPADFAMVAFGGAGPMCANGVGKLLGAWPVIVPAAPGILCAQGDATTKMSHELSASFIQLLSGTTMETLRKEFGSLKDRCETVMTEALDSKDAKLATTYQTALRYKGQALELTITLTEEDLALPMEAFEKIAHEKHGQIHQQQFSYTLENFAMELTRLTVTTVDASPDIDIPHIPTADSESPPESAIVGKKTVVVQGQEHDAIYWDRAAISKAGYKLQGPCVITEMDSNTLIQPGFEAVIDAVGNICISPMPGNEMPTFKSNFENAVSDKTDEEKVAEARKVVEDIPTVPTLIASSLASIRSEMDTLMLRCSMSPAIREQQDEFNVITNAEGKMLVGQFGSFIGSFLKIWNHKLSRGEVDDIEEGDVFVTNDVYEVEGAVSHLNDIIVLLPIYFEHKRVGWAANFGHMTDVQGQVPGSMSINAQTIFDDGLQIPTMKLFAAGKMNKSIVELMCRNSRQPEWLRSDLLALISACRTAATRVCELCARFGPEVYAASTDVLLQRTRTAVSQIIEHHMTDEASTFVDFVDDDGHGRGPFAIKCTLTKPSKNRLRFDWSGTSPQASSSINFFLSETMFKMFVGYYLLVVHAPYTIPNDGFHDLLDIEIPQGSLLKPVRPAALSCRTHFLGRTMDVMQALFGQKNSAFMTAAGFSDSPHFFYSGFKPNGEWYQLYQIAFGGVPARPKGDGPDCHCLFPAIKSVPTESIELNFPVRLEVNEAVADSGGAGFHRGGNAQKTLYRFLCAGEFSLHDDRWFTKPWGVRGGKPGSRSKKAIHRGDGKGGFTVQLLQSKCDHVKVKPGDLLEWQTWGGGGLGDPFTRIPELVALEVRRKLVTVEGAKANYGVIINPSTLELDEVATETLRADAEKAEAGKELPLYDRGGSMEELVRNCKEETGFEPPRPQWEEEVYGPHVAVPYVKEWYAKGKEVGYKMWENPEYHGHDEYRNAPSTQMHFRIAMAHPGEVLFEQTLYEISDSQHERYGKHLKRDELKQMLRPEPRATEAVLEWLSDAGVDEKDVKTDGEWVNFVTTLQAAEALLETRFHVYQHVSIPGRYDGAAYDSLCYPRRSDLQAFEAEFAPYAAGESFTWSSIHGGLLLQNDKVDDSTEASLDLQYLRSVSYPVPLHAYSTGGLGPIIPDLDQPQASTAQDEPFLDSLHYTLAQPDNELPHTLTISYGEDEQSVLLQYRKTVCNRFGQLGGRGVSVLFSSGDGGVGSACQTNDGKNTTRFIATFPAACPYVTSVGGTHGIPEQAVDLSSGGFSDTWARPAYQKKAVSASPDILGDRWDGLYNRSGRGFPDVAAQASNFMVIDKGLEINLWGTSAAAPTFAGVIAILNGLRIQAGKPALGFLNPWIYSTAYKALSDITVGGSRGCTDEDMYSGLPSPFVPYASWNATPGWDPVTGYGTPDFQKLLPLALQATGRDGARA</sequence>
<dbReference type="FunFam" id="3.40.50.200:FF:000015">
    <property type="entry name" value="Tripeptidyl peptidase A"/>
    <property type="match status" value="1"/>
</dbReference>
<dbReference type="GO" id="GO:0008240">
    <property type="term" value="F:tripeptidyl-peptidase activity"/>
    <property type="evidence" value="ECO:0007669"/>
    <property type="project" value="UniProtKB-EC"/>
</dbReference>
<evidence type="ECO:0000256" key="11">
    <source>
        <dbReference type="ARBA" id="ARBA00022825"/>
    </source>
</evidence>
<dbReference type="Proteomes" id="UP000309340">
    <property type="component" value="Unassembled WGS sequence"/>
</dbReference>
<keyword evidence="6" id="KW-0964">Secreted</keyword>
<keyword evidence="8 16" id="KW-0479">Metal-binding</keyword>
<dbReference type="GO" id="GO:0006508">
    <property type="term" value="P:proteolysis"/>
    <property type="evidence" value="ECO:0007669"/>
    <property type="project" value="UniProtKB-KW"/>
</dbReference>
<dbReference type="Pfam" id="PF19278">
    <property type="entry name" value="Hydant_A_C"/>
    <property type="match status" value="1"/>
</dbReference>
<dbReference type="Gene3D" id="3.40.50.200">
    <property type="entry name" value="Peptidase S8/S53 domain"/>
    <property type="match status" value="1"/>
</dbReference>